<feature type="domain" description="Major facilitator superfamily (MFS) profile" evidence="7">
    <location>
        <begin position="23"/>
        <end position="423"/>
    </location>
</feature>
<feature type="transmembrane region" description="Helical" evidence="6">
    <location>
        <begin position="144"/>
        <end position="173"/>
    </location>
</feature>
<feature type="transmembrane region" description="Helical" evidence="6">
    <location>
        <begin position="274"/>
        <end position="295"/>
    </location>
</feature>
<dbReference type="SUPFAM" id="SSF103473">
    <property type="entry name" value="MFS general substrate transporter"/>
    <property type="match status" value="1"/>
</dbReference>
<dbReference type="RefSeq" id="WP_269311238.1">
    <property type="nucleotide sequence ID" value="NZ_CP114052.1"/>
</dbReference>
<sequence length="430" mass="46781">MKKDLVGTKEEQIKKVESYRWVVWSVLAVMYIFVTFHRMGVGVVKNDLQQAFNIGAAQFANIGSMYFYAYFIMQIPSGILADKLGPKKTVFSFSLLAAVASIVFGLAPSIGVAYASRFFVGIGVSVVFICLIKIQSRWFYSKNFALMIGFAGIAANLGAVIAQSPLVIAVNMFGWRNTFVYMGVGMVFFAILVLLLVKDDPSDMGLPGMDELENRPQSVANIKVGQALKSVMTNKWTWIISIPYIGLYTGYVVLFGTFGVSFIMATYGVSKISAANYVIAAVIGSAVSGLVIGYLSDKFKNRKLPLILCSVLTLIGWVVFIFVKLPLALLTPFLFVFGFVMSVFTMCWTLGNEVNDRNLSGIATGVVNCVGFLGAAIVPVVMGSILDTYKAMPMLGYQKAFTVLIALVAVGAVASFFTKETNGVNIYKAK</sequence>
<dbReference type="PROSITE" id="PS50850">
    <property type="entry name" value="MFS"/>
    <property type="match status" value="1"/>
</dbReference>
<dbReference type="Gene3D" id="1.20.1250.20">
    <property type="entry name" value="MFS general substrate transporter like domains"/>
    <property type="match status" value="2"/>
</dbReference>
<dbReference type="InterPro" id="IPR036259">
    <property type="entry name" value="MFS_trans_sf"/>
</dbReference>
<gene>
    <name evidence="8" type="ORF">O0R46_08040</name>
</gene>
<reference evidence="8" key="1">
    <citation type="submission" date="2022-12" db="EMBL/GenBank/DDBJ databases">
        <title>Peptostreptococcus.</title>
        <authorList>
            <person name="Lee S.H."/>
        </authorList>
    </citation>
    <scope>NUCLEOTIDE SEQUENCE</scope>
    <source>
        <strain evidence="8">CBA3647</strain>
    </source>
</reference>
<comment type="subcellular location">
    <subcellularLocation>
        <location evidence="1">Cell membrane</location>
        <topology evidence="1">Multi-pass membrane protein</topology>
    </subcellularLocation>
</comment>
<evidence type="ECO:0000256" key="1">
    <source>
        <dbReference type="ARBA" id="ARBA00004651"/>
    </source>
</evidence>
<dbReference type="InterPro" id="IPR020846">
    <property type="entry name" value="MFS_dom"/>
</dbReference>
<feature type="transmembrane region" description="Helical" evidence="6">
    <location>
        <begin position="114"/>
        <end position="132"/>
    </location>
</feature>
<evidence type="ECO:0000256" key="2">
    <source>
        <dbReference type="ARBA" id="ARBA00022448"/>
    </source>
</evidence>
<feature type="transmembrane region" description="Helical" evidence="6">
    <location>
        <begin position="329"/>
        <end position="350"/>
    </location>
</feature>
<dbReference type="Proteomes" id="UP001164187">
    <property type="component" value="Chromosome"/>
</dbReference>
<evidence type="ECO:0000313" key="8">
    <source>
        <dbReference type="EMBL" id="WAW14541.1"/>
    </source>
</evidence>
<dbReference type="PIRSF" id="PIRSF002808">
    <property type="entry name" value="Hexose_phosphate_transp"/>
    <property type="match status" value="1"/>
</dbReference>
<keyword evidence="2" id="KW-0813">Transport</keyword>
<keyword evidence="4 6" id="KW-1133">Transmembrane helix</keyword>
<organism evidence="8 9">
    <name type="scientific">Peptostreptococcus equinus</name>
    <dbReference type="NCBI Taxonomy" id="3003601"/>
    <lineage>
        <taxon>Bacteria</taxon>
        <taxon>Bacillati</taxon>
        <taxon>Bacillota</taxon>
        <taxon>Clostridia</taxon>
        <taxon>Peptostreptococcales</taxon>
        <taxon>Peptostreptococcaceae</taxon>
        <taxon>Peptostreptococcus</taxon>
    </lineage>
</organism>
<feature type="transmembrane region" description="Helical" evidence="6">
    <location>
        <begin position="51"/>
        <end position="69"/>
    </location>
</feature>
<feature type="transmembrane region" description="Helical" evidence="6">
    <location>
        <begin position="362"/>
        <end position="385"/>
    </location>
</feature>
<evidence type="ECO:0000256" key="5">
    <source>
        <dbReference type="ARBA" id="ARBA00023136"/>
    </source>
</evidence>
<evidence type="ECO:0000256" key="6">
    <source>
        <dbReference type="SAM" id="Phobius"/>
    </source>
</evidence>
<feature type="transmembrane region" description="Helical" evidence="6">
    <location>
        <begin position="21"/>
        <end position="39"/>
    </location>
</feature>
<accession>A0ABY7JNU2</accession>
<feature type="transmembrane region" description="Helical" evidence="6">
    <location>
        <begin position="179"/>
        <end position="197"/>
    </location>
</feature>
<proteinExistence type="predicted"/>
<name>A0ABY7JNU2_9FIRM</name>
<dbReference type="EMBL" id="CP114052">
    <property type="protein sequence ID" value="WAW14541.1"/>
    <property type="molecule type" value="Genomic_DNA"/>
</dbReference>
<dbReference type="Pfam" id="PF07690">
    <property type="entry name" value="MFS_1"/>
    <property type="match status" value="1"/>
</dbReference>
<dbReference type="InterPro" id="IPR011701">
    <property type="entry name" value="MFS"/>
</dbReference>
<evidence type="ECO:0000256" key="4">
    <source>
        <dbReference type="ARBA" id="ARBA00022989"/>
    </source>
</evidence>
<dbReference type="PANTHER" id="PTHR43826:SF3">
    <property type="entry name" value="GLUCOSE-6-PHOSPHATE EXCHANGER SLC37A4"/>
    <property type="match status" value="1"/>
</dbReference>
<keyword evidence="3 6" id="KW-0812">Transmembrane</keyword>
<feature type="transmembrane region" description="Helical" evidence="6">
    <location>
        <begin position="245"/>
        <end position="268"/>
    </location>
</feature>
<evidence type="ECO:0000313" key="9">
    <source>
        <dbReference type="Proteomes" id="UP001164187"/>
    </source>
</evidence>
<evidence type="ECO:0000256" key="3">
    <source>
        <dbReference type="ARBA" id="ARBA00022692"/>
    </source>
</evidence>
<keyword evidence="9" id="KW-1185">Reference proteome</keyword>
<protein>
    <submittedName>
        <fullName evidence="8">MFS transporter</fullName>
    </submittedName>
</protein>
<feature type="transmembrane region" description="Helical" evidence="6">
    <location>
        <begin position="90"/>
        <end position="108"/>
    </location>
</feature>
<feature type="transmembrane region" description="Helical" evidence="6">
    <location>
        <begin position="397"/>
        <end position="418"/>
    </location>
</feature>
<dbReference type="PANTHER" id="PTHR43826">
    <property type="entry name" value="GLUCOSE-6-PHOSPHATE EXCHANGER SLC37A4"/>
    <property type="match status" value="1"/>
</dbReference>
<dbReference type="InterPro" id="IPR051337">
    <property type="entry name" value="OPA_Antiporter"/>
</dbReference>
<keyword evidence="5 6" id="KW-0472">Membrane</keyword>
<evidence type="ECO:0000259" key="7">
    <source>
        <dbReference type="PROSITE" id="PS50850"/>
    </source>
</evidence>
<dbReference type="InterPro" id="IPR000849">
    <property type="entry name" value="Sugar_P_transporter"/>
</dbReference>
<feature type="transmembrane region" description="Helical" evidence="6">
    <location>
        <begin position="304"/>
        <end position="323"/>
    </location>
</feature>